<reference evidence="2 3" key="2">
    <citation type="submission" date="2015-05" db="EMBL/GenBank/DDBJ databases">
        <authorList>
            <person name="Morales-Cruz A."/>
            <person name="Amrine K.C."/>
            <person name="Cantu D."/>
        </authorList>
    </citation>
    <scope>NUCLEOTIDE SEQUENCE [LARGE SCALE GENOMIC DNA]</scope>
    <source>
        <strain evidence="2">DA912</strain>
    </source>
</reference>
<name>A0A0G2HEJ7_9PEZI</name>
<comment type="caution">
    <text evidence="2">The sequence shown here is derived from an EMBL/GenBank/DDBJ whole genome shotgun (WGS) entry which is preliminary data.</text>
</comment>
<evidence type="ECO:0000313" key="3">
    <source>
        <dbReference type="Proteomes" id="UP000034680"/>
    </source>
</evidence>
<proteinExistence type="predicted"/>
<dbReference type="EMBL" id="LCUC01000238">
    <property type="protein sequence ID" value="KKY33543.1"/>
    <property type="molecule type" value="Genomic_DNA"/>
</dbReference>
<dbReference type="Proteomes" id="UP000034680">
    <property type="component" value="Unassembled WGS sequence"/>
</dbReference>
<accession>A0A0G2HEJ7</accession>
<organism evidence="2 3">
    <name type="scientific">Diaporthe ampelina</name>
    <dbReference type="NCBI Taxonomy" id="1214573"/>
    <lineage>
        <taxon>Eukaryota</taxon>
        <taxon>Fungi</taxon>
        <taxon>Dikarya</taxon>
        <taxon>Ascomycota</taxon>
        <taxon>Pezizomycotina</taxon>
        <taxon>Sordariomycetes</taxon>
        <taxon>Sordariomycetidae</taxon>
        <taxon>Diaporthales</taxon>
        <taxon>Diaporthaceae</taxon>
        <taxon>Diaporthe</taxon>
    </lineage>
</organism>
<protein>
    <submittedName>
        <fullName evidence="2">Uncharacterized protein</fullName>
    </submittedName>
</protein>
<dbReference type="OrthoDB" id="5211400at2759"/>
<feature type="compositionally biased region" description="Basic and acidic residues" evidence="1">
    <location>
        <begin position="371"/>
        <end position="385"/>
    </location>
</feature>
<evidence type="ECO:0000256" key="1">
    <source>
        <dbReference type="SAM" id="MobiDB-lite"/>
    </source>
</evidence>
<gene>
    <name evidence="2" type="ORF">UCDDA912_g06444</name>
</gene>
<evidence type="ECO:0000313" key="2">
    <source>
        <dbReference type="EMBL" id="KKY33543.1"/>
    </source>
</evidence>
<feature type="region of interest" description="Disordered" evidence="1">
    <location>
        <begin position="369"/>
        <end position="390"/>
    </location>
</feature>
<keyword evidence="3" id="KW-1185">Reference proteome</keyword>
<dbReference type="AlphaFoldDB" id="A0A0G2HEJ7"/>
<sequence>MEASNFSNQPQPEELLGRFTDDAAQSTCNLPAFFKTLPGELQDQILTDIFCAFPRPETSDPANNGKYIGEHSGLGMMPWKIDTKILGHPDSEVRGRARRVILTKNQFIYIKSESVNLLPIFHAAQVPIVAKGVGIWAKCGLKELSEFFILTHQIERLGGIISSRTSTPKPWGRTRQSLEALGLTDRHAPQLQEFVILRRDLTHFCRALDGADSGYHQFGACTRHTLTVNGPFDDIPTEDIPVLHPSSFLQPYQDILRGFPNFTIQGRTSPDLARDIETEVKGQIATPQPKDILEDVSRQMKQGDEHLYLNRPNQAAHTYARASQGLVWLYSKGLLPHKADSSPHPELAELFFVLNLRQAAAWLTVMQKKRKDGEGATRNRSDDTNSRSAQLEEGYSSLVDLVYSTIVHQIPPPLQHKPSLYQSAIQLYHAVKADRLGDCGTILTWTNINNALRMAPHDNEIRREAELIHRRMTPWTLRWIPE</sequence>
<reference evidence="2 3" key="1">
    <citation type="submission" date="2015-05" db="EMBL/GenBank/DDBJ databases">
        <title>Distinctive expansion of gene families associated with plant cell wall degradation and secondary metabolism in the genomes of grapevine trunk pathogens.</title>
        <authorList>
            <person name="Lawrence D.P."/>
            <person name="Travadon R."/>
            <person name="Rolshausen P.E."/>
            <person name="Baumgartner K."/>
        </authorList>
    </citation>
    <scope>NUCLEOTIDE SEQUENCE [LARGE SCALE GENOMIC DNA]</scope>
    <source>
        <strain evidence="2">DA912</strain>
    </source>
</reference>